<protein>
    <submittedName>
        <fullName evidence="1">Uncharacterized protein</fullName>
    </submittedName>
</protein>
<accession>A0A6J5KKQ6</accession>
<dbReference type="EMBL" id="LR796151">
    <property type="protein sequence ID" value="CAB4121662.1"/>
    <property type="molecule type" value="Genomic_DNA"/>
</dbReference>
<name>A0A6J5KKQ6_9CAUD</name>
<sequence>MSKWSQLGHNYRAQLENWIVWTRRNTGKPKSYGSVMKFSSSRNGDGDNTLPVDPIVIVCELDAIHFDKLIINCLSKNQLEIFKVAVIDRVKKRSNSGCEWVKWRDMNRKYSLLGLTRSTYERRLAVIEQDLKRIGDLT</sequence>
<proteinExistence type="predicted"/>
<evidence type="ECO:0000313" key="1">
    <source>
        <dbReference type="EMBL" id="CAB4121662.1"/>
    </source>
</evidence>
<reference evidence="1" key="1">
    <citation type="submission" date="2020-04" db="EMBL/GenBank/DDBJ databases">
        <authorList>
            <person name="Chiriac C."/>
            <person name="Salcher M."/>
            <person name="Ghai R."/>
            <person name="Kavagutti S V."/>
        </authorList>
    </citation>
    <scope>NUCLEOTIDE SEQUENCE</scope>
</reference>
<organism evidence="1">
    <name type="scientific">uncultured Caudovirales phage</name>
    <dbReference type="NCBI Taxonomy" id="2100421"/>
    <lineage>
        <taxon>Viruses</taxon>
        <taxon>Duplodnaviria</taxon>
        <taxon>Heunggongvirae</taxon>
        <taxon>Uroviricota</taxon>
        <taxon>Caudoviricetes</taxon>
        <taxon>Peduoviridae</taxon>
        <taxon>Maltschvirus</taxon>
        <taxon>Maltschvirus maltsch</taxon>
    </lineage>
</organism>
<gene>
    <name evidence="1" type="ORF">UFOVP14_60</name>
</gene>